<feature type="binding site" evidence="11">
    <location>
        <position position="15"/>
    </location>
    <ligand>
        <name>Mn(2+)</name>
        <dbReference type="ChEBI" id="CHEBI:29035"/>
    </ligand>
</feature>
<dbReference type="RefSeq" id="WP_128465641.1">
    <property type="nucleotide sequence ID" value="NZ_CP035108.1"/>
</dbReference>
<dbReference type="EMBL" id="CP035108">
    <property type="protein sequence ID" value="QAR32354.1"/>
    <property type="molecule type" value="Genomic_DNA"/>
</dbReference>
<keyword evidence="9 11" id="KW-0464">Manganese</keyword>
<keyword evidence="10 11" id="KW-0100">Branched-chain amino acid biosynthesis</keyword>
<evidence type="ECO:0000256" key="6">
    <source>
        <dbReference type="ARBA" id="ARBA00022605"/>
    </source>
</evidence>
<dbReference type="GO" id="GO:0030145">
    <property type="term" value="F:manganese ion binding"/>
    <property type="evidence" value="ECO:0007669"/>
    <property type="project" value="UniProtKB-UniRule"/>
</dbReference>
<dbReference type="SUPFAM" id="SSF51569">
    <property type="entry name" value="Aldolase"/>
    <property type="match status" value="1"/>
</dbReference>
<feature type="region of interest" description="Regulatory domain" evidence="11">
    <location>
        <begin position="392"/>
        <end position="517"/>
    </location>
</feature>
<evidence type="ECO:0000256" key="10">
    <source>
        <dbReference type="ARBA" id="ARBA00023304"/>
    </source>
</evidence>
<dbReference type="PANTHER" id="PTHR10277">
    <property type="entry name" value="HOMOCITRATE SYNTHASE-RELATED"/>
    <property type="match status" value="1"/>
</dbReference>
<evidence type="ECO:0000256" key="2">
    <source>
        <dbReference type="ARBA" id="ARBA00009396"/>
    </source>
</evidence>
<dbReference type="FunFam" id="3.20.20.70:FF:000010">
    <property type="entry name" value="2-isopropylmalate synthase"/>
    <property type="match status" value="1"/>
</dbReference>
<dbReference type="PROSITE" id="PS00815">
    <property type="entry name" value="AIPM_HOMOCIT_SYNTH_1"/>
    <property type="match status" value="1"/>
</dbReference>
<evidence type="ECO:0000256" key="1">
    <source>
        <dbReference type="ARBA" id="ARBA00004689"/>
    </source>
</evidence>
<comment type="similarity">
    <text evidence="2 11">Belongs to the alpha-IPM synthase/homocitrate synthase family. LeuA type 1 subfamily.</text>
</comment>
<comment type="catalytic activity">
    <reaction evidence="11">
        <text>3-methyl-2-oxobutanoate + acetyl-CoA + H2O = (2S)-2-isopropylmalate + CoA + H(+)</text>
        <dbReference type="Rhea" id="RHEA:21524"/>
        <dbReference type="ChEBI" id="CHEBI:1178"/>
        <dbReference type="ChEBI" id="CHEBI:11851"/>
        <dbReference type="ChEBI" id="CHEBI:15377"/>
        <dbReference type="ChEBI" id="CHEBI:15378"/>
        <dbReference type="ChEBI" id="CHEBI:57287"/>
        <dbReference type="ChEBI" id="CHEBI:57288"/>
        <dbReference type="EC" id="2.3.3.13"/>
    </reaction>
</comment>
<comment type="subunit">
    <text evidence="11">Homodimer.</text>
</comment>
<dbReference type="Gene3D" id="3.30.160.270">
    <property type="match status" value="1"/>
</dbReference>
<keyword evidence="6 11" id="KW-0028">Amino-acid biosynthesis</keyword>
<evidence type="ECO:0000313" key="14">
    <source>
        <dbReference type="Proteomes" id="UP000287502"/>
    </source>
</evidence>
<dbReference type="PANTHER" id="PTHR10277:SF9">
    <property type="entry name" value="2-ISOPROPYLMALATE SYNTHASE 1, CHLOROPLASTIC-RELATED"/>
    <property type="match status" value="1"/>
</dbReference>
<dbReference type="InterPro" id="IPR036230">
    <property type="entry name" value="LeuA_allosteric_dom_sf"/>
</dbReference>
<evidence type="ECO:0000259" key="12">
    <source>
        <dbReference type="PROSITE" id="PS50991"/>
    </source>
</evidence>
<gene>
    <name evidence="11" type="primary">leuA</name>
    <name evidence="13" type="ORF">EP073_02755</name>
</gene>
<dbReference type="HAMAP" id="MF_01025">
    <property type="entry name" value="LeuA_type1"/>
    <property type="match status" value="1"/>
</dbReference>
<dbReference type="AlphaFoldDB" id="A0A410JW05"/>
<dbReference type="NCBIfam" id="NF002085">
    <property type="entry name" value="PRK00915.1-2"/>
    <property type="match status" value="1"/>
</dbReference>
<dbReference type="EC" id="2.3.3.13" evidence="3 11"/>
<evidence type="ECO:0000256" key="11">
    <source>
        <dbReference type="HAMAP-Rule" id="MF_01025"/>
    </source>
</evidence>
<evidence type="ECO:0000256" key="5">
    <source>
        <dbReference type="ARBA" id="ARBA00022430"/>
    </source>
</evidence>
<dbReference type="PROSITE" id="PS00816">
    <property type="entry name" value="AIPM_HOMOCIT_SYNTH_2"/>
    <property type="match status" value="1"/>
</dbReference>
<proteinExistence type="inferred from homology"/>
<dbReference type="Gene3D" id="1.10.238.260">
    <property type="match status" value="1"/>
</dbReference>
<dbReference type="GO" id="GO:0003852">
    <property type="term" value="F:2-isopropylmalate synthase activity"/>
    <property type="evidence" value="ECO:0007669"/>
    <property type="project" value="UniProtKB-UniRule"/>
</dbReference>
<dbReference type="FunFam" id="1.10.238.260:FF:000001">
    <property type="entry name" value="2-isopropylmalate synthase"/>
    <property type="match status" value="1"/>
</dbReference>
<dbReference type="InterPro" id="IPR005671">
    <property type="entry name" value="LeuA_bact_synth"/>
</dbReference>
<keyword evidence="7 11" id="KW-0808">Transferase</keyword>
<comment type="cofactor">
    <cofactor evidence="11">
        <name>Mn(2+)</name>
        <dbReference type="ChEBI" id="CHEBI:29035"/>
    </cofactor>
</comment>
<dbReference type="Pfam" id="PF08502">
    <property type="entry name" value="LeuA_dimer"/>
    <property type="match status" value="1"/>
</dbReference>
<dbReference type="Pfam" id="PF22617">
    <property type="entry name" value="HCS_D2"/>
    <property type="match status" value="1"/>
</dbReference>
<dbReference type="InterPro" id="IPR013709">
    <property type="entry name" value="2-isopropylmalate_synth_dimer"/>
</dbReference>
<dbReference type="GO" id="GO:0009098">
    <property type="term" value="P:L-leucine biosynthetic process"/>
    <property type="evidence" value="ECO:0007669"/>
    <property type="project" value="UniProtKB-UniRule"/>
</dbReference>
<comment type="function">
    <text evidence="11">Catalyzes the condensation of the acetyl group of acetyl-CoA with 3-methyl-2-oxobutanoate (2-ketoisovalerate) to form 3-carboxy-3-hydroxy-4-methylpentanoate (2-isopropylmalate).</text>
</comment>
<keyword evidence="8 11" id="KW-0479">Metal-binding</keyword>
<protein>
    <recommendedName>
        <fullName evidence="4 11">2-isopropylmalate synthase</fullName>
        <ecNumber evidence="3 11">2.3.3.13</ecNumber>
    </recommendedName>
    <alternativeName>
        <fullName evidence="11">Alpha-IPM synthase</fullName>
    </alternativeName>
    <alternativeName>
        <fullName evidence="11">Alpha-isopropylmalate synthase</fullName>
    </alternativeName>
</protein>
<accession>A0A410JW05</accession>
<dbReference type="UniPathway" id="UPA00048">
    <property type="reaction ID" value="UER00070"/>
</dbReference>
<dbReference type="CDD" id="cd07940">
    <property type="entry name" value="DRE_TIM_IPMS"/>
    <property type="match status" value="1"/>
</dbReference>
<dbReference type="GO" id="GO:0005737">
    <property type="term" value="C:cytoplasm"/>
    <property type="evidence" value="ECO:0007669"/>
    <property type="project" value="UniProtKB-UniRule"/>
</dbReference>
<feature type="binding site" evidence="11">
    <location>
        <position position="239"/>
    </location>
    <ligand>
        <name>Mn(2+)</name>
        <dbReference type="ChEBI" id="CHEBI:29035"/>
    </ligand>
</feature>
<evidence type="ECO:0000256" key="7">
    <source>
        <dbReference type="ARBA" id="ARBA00022679"/>
    </source>
</evidence>
<dbReference type="Pfam" id="PF00682">
    <property type="entry name" value="HMGL-like"/>
    <property type="match status" value="1"/>
</dbReference>
<dbReference type="NCBIfam" id="NF002086">
    <property type="entry name" value="PRK00915.1-3"/>
    <property type="match status" value="1"/>
</dbReference>
<reference evidence="13 14" key="1">
    <citation type="submission" date="2019-01" db="EMBL/GenBank/DDBJ databases">
        <title>Geovibrio thiophilus DSM 11263, complete genome.</title>
        <authorList>
            <person name="Spring S."/>
            <person name="Bunk B."/>
            <person name="Sproer C."/>
        </authorList>
    </citation>
    <scope>NUCLEOTIDE SEQUENCE [LARGE SCALE GENOMIC DNA]</scope>
    <source>
        <strain evidence="13 14">DSM 11263</strain>
    </source>
</reference>
<dbReference type="OrthoDB" id="9804858at2"/>
<comment type="pathway">
    <text evidence="1 11">Amino-acid biosynthesis; L-leucine biosynthesis; L-leucine from 3-methyl-2-oxobutanoate: step 1/4.</text>
</comment>
<keyword evidence="14" id="KW-1185">Reference proteome</keyword>
<dbReference type="InterPro" id="IPR002034">
    <property type="entry name" value="AIPM/Hcit_synth_CS"/>
</dbReference>
<dbReference type="SUPFAM" id="SSF110921">
    <property type="entry name" value="2-isopropylmalate synthase LeuA, allosteric (dimerisation) domain"/>
    <property type="match status" value="1"/>
</dbReference>
<dbReference type="KEGG" id="gtl:EP073_02755"/>
<feature type="binding site" evidence="11">
    <location>
        <position position="205"/>
    </location>
    <ligand>
        <name>Mn(2+)</name>
        <dbReference type="ChEBI" id="CHEBI:29035"/>
    </ligand>
</feature>
<dbReference type="SMART" id="SM00917">
    <property type="entry name" value="LeuA_dimer"/>
    <property type="match status" value="1"/>
</dbReference>
<sequence>MSKKRVIIFDTTLRDGEQAPGFSMNTEEKIKMALQLEKLGVDVMEAGFPISSPGDFEAVQKVASVIKNAGVAGLCRANQKDISVGWDALKGAVRPRIHTFLATSDIHLQYKLKKSREEVLEIATSAVKFARNLCDDIEFSAEDATRSDLDFLCQIVEAVIAAGASTVNLPDTVGYTVPFEYEMIISTIMNKVPNIDKARISVHCHNDLGLASANSLAAIRAGATQVECTINGIGERAGNAAFEEVIMALNVRKDLFDVETNVNTREIYRASKLLTSITGVGVQPNKAVVGKNAFAHEAGIHQDGMLKNRMTYEIMTPESVGYPSNALVLGKHSGRHAFIKRLETLGFTLDAEQTETAFNKFKILADKKKEVFDEDLEMLVEQQLNETVKHFSVGTVTFASGNTGIPTATVELKNEQGEVIVDASIGDGPVDACLKAIERTTGIDGRLKSYKINALTAGKDAQGEVVLTVEFEKCGYDVTGRGSNTDVVVASAEAYVYAMNRYLSRKDHKKEMEDRGI</sequence>
<evidence type="ECO:0000256" key="9">
    <source>
        <dbReference type="ARBA" id="ARBA00023211"/>
    </source>
</evidence>
<dbReference type="PROSITE" id="PS50991">
    <property type="entry name" value="PYR_CT"/>
    <property type="match status" value="1"/>
</dbReference>
<dbReference type="InterPro" id="IPR054691">
    <property type="entry name" value="LeuA/HCS_post-cat"/>
</dbReference>
<keyword evidence="13" id="KW-0012">Acyltransferase</keyword>
<keyword evidence="11" id="KW-0963">Cytoplasm</keyword>
<dbReference type="Gene3D" id="3.20.20.70">
    <property type="entry name" value="Aldolase class I"/>
    <property type="match status" value="1"/>
</dbReference>
<dbReference type="InterPro" id="IPR013785">
    <property type="entry name" value="Aldolase_TIM"/>
</dbReference>
<dbReference type="Proteomes" id="UP000287502">
    <property type="component" value="Chromosome"/>
</dbReference>
<organism evidence="13 14">
    <name type="scientific">Geovibrio thiophilus</name>
    <dbReference type="NCBI Taxonomy" id="139438"/>
    <lineage>
        <taxon>Bacteria</taxon>
        <taxon>Pseudomonadati</taxon>
        <taxon>Deferribacterota</taxon>
        <taxon>Deferribacteres</taxon>
        <taxon>Deferribacterales</taxon>
        <taxon>Geovibrionaceae</taxon>
        <taxon>Geovibrio</taxon>
    </lineage>
</organism>
<evidence type="ECO:0000256" key="8">
    <source>
        <dbReference type="ARBA" id="ARBA00022723"/>
    </source>
</evidence>
<dbReference type="InterPro" id="IPR050073">
    <property type="entry name" value="2-IPM_HCS-like"/>
</dbReference>
<name>A0A410JW05_9BACT</name>
<feature type="domain" description="Pyruvate carboxyltransferase" evidence="12">
    <location>
        <begin position="6"/>
        <end position="268"/>
    </location>
</feature>
<evidence type="ECO:0000256" key="4">
    <source>
        <dbReference type="ARBA" id="ARBA00018198"/>
    </source>
</evidence>
<evidence type="ECO:0000256" key="3">
    <source>
        <dbReference type="ARBA" id="ARBA00012973"/>
    </source>
</evidence>
<evidence type="ECO:0000313" key="13">
    <source>
        <dbReference type="EMBL" id="QAR32354.1"/>
    </source>
</evidence>
<feature type="binding site" evidence="11">
    <location>
        <position position="203"/>
    </location>
    <ligand>
        <name>Mn(2+)</name>
        <dbReference type="ChEBI" id="CHEBI:29035"/>
    </ligand>
</feature>
<keyword evidence="5 11" id="KW-0432">Leucine biosynthesis</keyword>
<dbReference type="NCBIfam" id="TIGR00973">
    <property type="entry name" value="leuA_bact"/>
    <property type="match status" value="1"/>
</dbReference>
<dbReference type="InterPro" id="IPR000891">
    <property type="entry name" value="PYR_CT"/>
</dbReference>
<dbReference type="GO" id="GO:0003985">
    <property type="term" value="F:acetyl-CoA C-acetyltransferase activity"/>
    <property type="evidence" value="ECO:0007669"/>
    <property type="project" value="UniProtKB-UniRule"/>
</dbReference>